<dbReference type="OrthoDB" id="425014at2759"/>
<keyword evidence="3" id="KW-1185">Reference proteome</keyword>
<protein>
    <submittedName>
        <fullName evidence="4">Endonuclease/exonuclease/phosphatase domain-containing protein</fullName>
    </submittedName>
</protein>
<reference evidence="4" key="1">
    <citation type="submission" date="2016-06" db="UniProtKB">
        <authorList>
            <consortium name="WormBaseParasite"/>
        </authorList>
    </citation>
    <scope>IDENTIFICATION</scope>
</reference>
<organism evidence="4">
    <name type="scientific">Schistocephalus solidus</name>
    <name type="common">Tapeworm</name>
    <dbReference type="NCBI Taxonomy" id="70667"/>
    <lineage>
        <taxon>Eukaryota</taxon>
        <taxon>Metazoa</taxon>
        <taxon>Spiralia</taxon>
        <taxon>Lophotrochozoa</taxon>
        <taxon>Platyhelminthes</taxon>
        <taxon>Cestoda</taxon>
        <taxon>Eucestoda</taxon>
        <taxon>Diphyllobothriidea</taxon>
        <taxon>Diphyllobothriidae</taxon>
        <taxon>Schistocephalus</taxon>
    </lineage>
</organism>
<dbReference type="EMBL" id="UYSU01048149">
    <property type="protein sequence ID" value="VDM05960.1"/>
    <property type="molecule type" value="Genomic_DNA"/>
</dbReference>
<dbReference type="PANTHER" id="PTHR47027:SF26">
    <property type="entry name" value="REVERSE TRANSCRIPTASE DOMAIN-CONTAINING PROTEIN"/>
    <property type="match status" value="1"/>
</dbReference>
<dbReference type="AlphaFoldDB" id="A0A183TSX6"/>
<proteinExistence type="predicted"/>
<evidence type="ECO:0000313" key="2">
    <source>
        <dbReference type="EMBL" id="VDM05960.1"/>
    </source>
</evidence>
<feature type="region of interest" description="Disordered" evidence="1">
    <location>
        <begin position="171"/>
        <end position="217"/>
    </location>
</feature>
<reference evidence="2 3" key="2">
    <citation type="submission" date="2018-11" db="EMBL/GenBank/DDBJ databases">
        <authorList>
            <consortium name="Pathogen Informatics"/>
        </authorList>
    </citation>
    <scope>NUCLEOTIDE SEQUENCE [LARGE SCALE GENOMIC DNA]</scope>
    <source>
        <strain evidence="2 3">NST_G2</strain>
    </source>
</reference>
<feature type="compositionally biased region" description="Basic and acidic residues" evidence="1">
    <location>
        <begin position="204"/>
        <end position="217"/>
    </location>
</feature>
<sequence length="231" mass="25199">MLVVVELLPEGCRFIYSSTVPKEDKLIVLGDFNARVGTDSAACQGVLGPHGLSICDDNGLLLLRTCAERLHDLLFAGDCALNTVTKEDMQKSMDLFGAGCADYELTTSTTKTVVMHLPPASAEFNAHRINVNGAQLKKVETFAYLESPLSCNTRIDDEVAQRISKANQRCHATREPMTRLPNGSPKPVRPSPAAGLRVESPRYSPEHQTEDIQGRRLDSCRPPCGIATVFT</sequence>
<evidence type="ECO:0000313" key="3">
    <source>
        <dbReference type="Proteomes" id="UP000275846"/>
    </source>
</evidence>
<dbReference type="WBParaSite" id="SSLN_0002030501-mRNA-1">
    <property type="protein sequence ID" value="SSLN_0002030501-mRNA-1"/>
    <property type="gene ID" value="SSLN_0002030501"/>
</dbReference>
<evidence type="ECO:0000256" key="1">
    <source>
        <dbReference type="SAM" id="MobiDB-lite"/>
    </source>
</evidence>
<accession>A0A183TSX6</accession>
<dbReference type="Proteomes" id="UP000275846">
    <property type="component" value="Unassembled WGS sequence"/>
</dbReference>
<evidence type="ECO:0000313" key="4">
    <source>
        <dbReference type="WBParaSite" id="SSLN_0002030501-mRNA-1"/>
    </source>
</evidence>
<name>A0A183TSX6_SCHSO</name>
<dbReference type="PANTHER" id="PTHR47027">
    <property type="entry name" value="REVERSE TRANSCRIPTASE DOMAIN-CONTAINING PROTEIN"/>
    <property type="match status" value="1"/>
</dbReference>
<gene>
    <name evidence="2" type="ORF">SSLN_LOCUS19574</name>
</gene>